<reference evidence="2 3" key="1">
    <citation type="submission" date="2020-10" db="EMBL/GenBank/DDBJ databases">
        <title>Complete genome sequence of Paludibaculum fermentans P105T, a facultatively anaerobic acidobacterium capable of dissimilatory Fe(III) reduction.</title>
        <authorList>
            <person name="Dedysh S.N."/>
            <person name="Beletsky A.V."/>
            <person name="Kulichevskaya I.S."/>
            <person name="Mardanov A.V."/>
            <person name="Ravin N.V."/>
        </authorList>
    </citation>
    <scope>NUCLEOTIDE SEQUENCE [LARGE SCALE GENOMIC DNA]</scope>
    <source>
        <strain evidence="2 3">P105</strain>
    </source>
</reference>
<dbReference type="EMBL" id="CP063849">
    <property type="protein sequence ID" value="QOY86859.1"/>
    <property type="molecule type" value="Genomic_DNA"/>
</dbReference>
<dbReference type="Gene3D" id="2.60.120.260">
    <property type="entry name" value="Galactose-binding domain-like"/>
    <property type="match status" value="1"/>
</dbReference>
<evidence type="ECO:0000256" key="1">
    <source>
        <dbReference type="SAM" id="SignalP"/>
    </source>
</evidence>
<name>A0A7S7SJ60_PALFE</name>
<keyword evidence="3" id="KW-1185">Reference proteome</keyword>
<accession>A0A7S7SJ60</accession>
<proteinExistence type="predicted"/>
<keyword evidence="2" id="KW-0378">Hydrolase</keyword>
<dbReference type="SUPFAM" id="SSF51445">
    <property type="entry name" value="(Trans)glycosidases"/>
    <property type="match status" value="1"/>
</dbReference>
<dbReference type="Proteomes" id="UP000593892">
    <property type="component" value="Chromosome"/>
</dbReference>
<keyword evidence="1" id="KW-0732">Signal</keyword>
<protein>
    <submittedName>
        <fullName evidence="2">Glycoside hydrolase family 2</fullName>
    </submittedName>
</protein>
<gene>
    <name evidence="2" type="ORF">IRI77_29375</name>
</gene>
<dbReference type="RefSeq" id="WP_194448528.1">
    <property type="nucleotide sequence ID" value="NZ_CP063849.1"/>
</dbReference>
<dbReference type="AlphaFoldDB" id="A0A7S7SJ60"/>
<dbReference type="Gene3D" id="3.20.20.80">
    <property type="entry name" value="Glycosidases"/>
    <property type="match status" value="1"/>
</dbReference>
<evidence type="ECO:0000313" key="3">
    <source>
        <dbReference type="Proteomes" id="UP000593892"/>
    </source>
</evidence>
<dbReference type="InterPro" id="IPR017853">
    <property type="entry name" value="GH"/>
</dbReference>
<feature type="signal peptide" evidence="1">
    <location>
        <begin position="1"/>
        <end position="19"/>
    </location>
</feature>
<dbReference type="KEGG" id="pfer:IRI77_29375"/>
<dbReference type="InterPro" id="IPR008979">
    <property type="entry name" value="Galactose-bd-like_sf"/>
</dbReference>
<dbReference type="GO" id="GO:0016787">
    <property type="term" value="F:hydrolase activity"/>
    <property type="evidence" value="ECO:0007669"/>
    <property type="project" value="UniProtKB-KW"/>
</dbReference>
<organism evidence="2 3">
    <name type="scientific">Paludibaculum fermentans</name>
    <dbReference type="NCBI Taxonomy" id="1473598"/>
    <lineage>
        <taxon>Bacteria</taxon>
        <taxon>Pseudomonadati</taxon>
        <taxon>Acidobacteriota</taxon>
        <taxon>Terriglobia</taxon>
        <taxon>Bryobacterales</taxon>
        <taxon>Bryobacteraceae</taxon>
        <taxon>Paludibaculum</taxon>
    </lineage>
</organism>
<sequence>MRRAIPLLLLAAGLLQGQAARLDLSGEWTFEGGKIFLPGSTDQAGYGKKTDGPEKGWLSRPATFEGAVHFERTILIPEPWRGQHITLFLERAHWQTMLEVDGQNLGTRNSLSTPHIYDVSQALTPGLHKLRIEVDNTYQIDVGRDAHSVGEHTQTNWNGIIGRIELRATPPVWIEDAQVYSQGRVEVTLRNNTGRPVDAELRAGNSFLKVTALEAERKVVLTLPPDPAAKKWDEYEGNLQSQEITLTAGTLSQRYQLNFGIRDFTTAAGQFCLNGRPLLLRATLECSIFPLTGYPPTSEAAWDRLYRIAREHGLNSFRFHSWCPPEAAFAAADRAGFLLYVELPVWSGKAGLDEKLDGFMRQEGFRILRTYGNHPSFIAMGLGNELRGDFKFMDNLVGEFIQADSRRLFTFSADYVRKVPGETSEFYIAQSTKGGYLRIHSDRWDKTPTGTDLDYANRLEGISVPVVAHELGQWVTYPDYREIAKYTGVLKPRNLEAFRARLEAQGMLDQAEAFQQASGRFAWQLYKEDIEAVLRTPSIGGYQLLQLQDFPGQGEALIGLLDSFWDSKGLLTPQQMNSFAGPVVPLARFSKFVWTNDEVFTAKTEVANYGKRPLAGVARWTLTDEAGQSVGNGTLPAVKAAVGELTPLMEIRAPLSALHRATRLKLTVSISGYQNDWDIWVYPKQLDTAKPPGILVTSSFDEAARAELARGGRVLLLARSAGLPMAFQPVFWSLSWFPKQPGTMGILCDPAHPALKGFPNEGRSNWQWWELTHDSKAFLLDNQPMALRPVVQVIDDYHRNHRLGAVVEATVGKGKLLAVSLDLESDPEHRPVARQLYRALLDYMSSPAFAPAVELTAVQVEQILKPSNP</sequence>
<dbReference type="PANTHER" id="PTHR42732">
    <property type="entry name" value="BETA-GALACTOSIDASE"/>
    <property type="match status" value="1"/>
</dbReference>
<feature type="chain" id="PRO_5032631417" evidence="1">
    <location>
        <begin position="20"/>
        <end position="869"/>
    </location>
</feature>
<dbReference type="InterPro" id="IPR051913">
    <property type="entry name" value="GH2_Domain-Containing"/>
</dbReference>
<dbReference type="SUPFAM" id="SSF49785">
    <property type="entry name" value="Galactose-binding domain-like"/>
    <property type="match status" value="1"/>
</dbReference>
<evidence type="ECO:0000313" key="2">
    <source>
        <dbReference type="EMBL" id="QOY86859.1"/>
    </source>
</evidence>